<dbReference type="RefSeq" id="WP_151568390.1">
    <property type="nucleotide sequence ID" value="NZ_WBMT01000025.1"/>
</dbReference>
<organism evidence="2 3">
    <name type="scientific">Actinomadura rudentiformis</name>
    <dbReference type="NCBI Taxonomy" id="359158"/>
    <lineage>
        <taxon>Bacteria</taxon>
        <taxon>Bacillati</taxon>
        <taxon>Actinomycetota</taxon>
        <taxon>Actinomycetes</taxon>
        <taxon>Streptosporangiales</taxon>
        <taxon>Thermomonosporaceae</taxon>
        <taxon>Actinomadura</taxon>
    </lineage>
</organism>
<accession>A0A6H9YAF0</accession>
<gene>
    <name evidence="2" type="ORF">F8566_41435</name>
</gene>
<reference evidence="2 3" key="1">
    <citation type="submission" date="2019-09" db="EMBL/GenBank/DDBJ databases">
        <title>Actinomadura physcomitrii sp. nov., a novel actinomycete isolated from moss [Physcomitrium sphaericum (Ludw) Fuernr].</title>
        <authorList>
            <person name="Zhuang X."/>
            <person name="Liu C."/>
        </authorList>
    </citation>
    <scope>NUCLEOTIDE SEQUENCE [LARGE SCALE GENOMIC DNA]</scope>
    <source>
        <strain evidence="2 3">HMC1</strain>
    </source>
</reference>
<dbReference type="Proteomes" id="UP000468735">
    <property type="component" value="Unassembled WGS sequence"/>
</dbReference>
<evidence type="ECO:0000313" key="2">
    <source>
        <dbReference type="EMBL" id="KAB2341598.1"/>
    </source>
</evidence>
<dbReference type="EMBL" id="WBMT01000025">
    <property type="protein sequence ID" value="KAB2341598.1"/>
    <property type="molecule type" value="Genomic_DNA"/>
</dbReference>
<dbReference type="SUPFAM" id="SSF54427">
    <property type="entry name" value="NTF2-like"/>
    <property type="match status" value="1"/>
</dbReference>
<keyword evidence="3" id="KW-1185">Reference proteome</keyword>
<dbReference type="InterPro" id="IPR037401">
    <property type="entry name" value="SnoaL-like"/>
</dbReference>
<comment type="caution">
    <text evidence="2">The sequence shown here is derived from an EMBL/GenBank/DDBJ whole genome shotgun (WGS) entry which is preliminary data.</text>
</comment>
<name>A0A6H9YAF0_9ACTN</name>
<sequence>MTQKWTGQELEDAFRLHADTVTAAAESGDWEPFVRLFLPDATYIDPMVGTMRGHEQIRPWVTTTLGTFPGSAMRYPEAWHLVDTERGRIVCELRNVLRNPGDGSSFEENNITVLDYAGNGRFRCEKDVYDSATMIKLIESWGRRCYELGSLNEDELAWFATAYPHILERPSPSLPSNSESA</sequence>
<feature type="domain" description="SnoaL-like" evidence="1">
    <location>
        <begin position="23"/>
        <end position="83"/>
    </location>
</feature>
<evidence type="ECO:0000313" key="3">
    <source>
        <dbReference type="Proteomes" id="UP000468735"/>
    </source>
</evidence>
<dbReference type="Gene3D" id="3.10.450.50">
    <property type="match status" value="1"/>
</dbReference>
<dbReference type="Pfam" id="PF12680">
    <property type="entry name" value="SnoaL_2"/>
    <property type="match status" value="1"/>
</dbReference>
<dbReference type="InterPro" id="IPR032710">
    <property type="entry name" value="NTF2-like_dom_sf"/>
</dbReference>
<dbReference type="AlphaFoldDB" id="A0A6H9YAF0"/>
<proteinExistence type="predicted"/>
<evidence type="ECO:0000259" key="1">
    <source>
        <dbReference type="Pfam" id="PF12680"/>
    </source>
</evidence>
<dbReference type="OrthoDB" id="4713913at2"/>
<protein>
    <submittedName>
        <fullName evidence="2">Nuclear transport factor 2 family protein</fullName>
    </submittedName>
</protein>